<feature type="domain" description="ABC transmembrane type-1" evidence="8">
    <location>
        <begin position="75"/>
        <end position="284"/>
    </location>
</feature>
<evidence type="ECO:0000256" key="4">
    <source>
        <dbReference type="ARBA" id="ARBA00022692"/>
    </source>
</evidence>
<dbReference type="PANTHER" id="PTHR43744:SF9">
    <property type="entry name" value="POLYGALACTURONAN_RHAMNOGALACTURONAN TRANSPORT SYSTEM PERMEASE PROTEIN YTCP"/>
    <property type="match status" value="1"/>
</dbReference>
<proteinExistence type="inferred from homology"/>
<dbReference type="GO" id="GO:0055085">
    <property type="term" value="P:transmembrane transport"/>
    <property type="evidence" value="ECO:0007669"/>
    <property type="project" value="InterPro"/>
</dbReference>
<organism evidence="9 10">
    <name type="scientific">Paenibacillus prosopidis</name>
    <dbReference type="NCBI Taxonomy" id="630520"/>
    <lineage>
        <taxon>Bacteria</taxon>
        <taxon>Bacillati</taxon>
        <taxon>Bacillota</taxon>
        <taxon>Bacilli</taxon>
        <taxon>Bacillales</taxon>
        <taxon>Paenibacillaceae</taxon>
        <taxon>Paenibacillus</taxon>
    </lineage>
</organism>
<dbReference type="InterPro" id="IPR000515">
    <property type="entry name" value="MetI-like"/>
</dbReference>
<dbReference type="EMBL" id="QPJD01000027">
    <property type="protein sequence ID" value="RCW41135.1"/>
    <property type="molecule type" value="Genomic_DNA"/>
</dbReference>
<keyword evidence="2 7" id="KW-0813">Transport</keyword>
<dbReference type="RefSeq" id="WP_028609049.1">
    <property type="nucleotide sequence ID" value="NZ_QPJD01000027.1"/>
</dbReference>
<evidence type="ECO:0000256" key="5">
    <source>
        <dbReference type="ARBA" id="ARBA00022989"/>
    </source>
</evidence>
<feature type="transmembrane region" description="Helical" evidence="7">
    <location>
        <begin position="12"/>
        <end position="36"/>
    </location>
</feature>
<dbReference type="AlphaFoldDB" id="A0A368VIM1"/>
<dbReference type="PANTHER" id="PTHR43744">
    <property type="entry name" value="ABC TRANSPORTER PERMEASE PROTEIN MG189-RELATED-RELATED"/>
    <property type="match status" value="1"/>
</dbReference>
<keyword evidence="10" id="KW-1185">Reference proteome</keyword>
<evidence type="ECO:0000256" key="7">
    <source>
        <dbReference type="RuleBase" id="RU363032"/>
    </source>
</evidence>
<evidence type="ECO:0000256" key="6">
    <source>
        <dbReference type="ARBA" id="ARBA00023136"/>
    </source>
</evidence>
<feature type="transmembrane region" description="Helical" evidence="7">
    <location>
        <begin position="71"/>
        <end position="98"/>
    </location>
</feature>
<dbReference type="PROSITE" id="PS50928">
    <property type="entry name" value="ABC_TM1"/>
    <property type="match status" value="1"/>
</dbReference>
<evidence type="ECO:0000256" key="2">
    <source>
        <dbReference type="ARBA" id="ARBA00022448"/>
    </source>
</evidence>
<feature type="transmembrane region" description="Helical" evidence="7">
    <location>
        <begin position="184"/>
        <end position="209"/>
    </location>
</feature>
<keyword evidence="3" id="KW-1003">Cell membrane</keyword>
<dbReference type="SUPFAM" id="SSF161098">
    <property type="entry name" value="MetI-like"/>
    <property type="match status" value="1"/>
</dbReference>
<comment type="similarity">
    <text evidence="7">Belongs to the binding-protein-dependent transport system permease family.</text>
</comment>
<feature type="transmembrane region" description="Helical" evidence="7">
    <location>
        <begin position="141"/>
        <end position="163"/>
    </location>
</feature>
<dbReference type="Proteomes" id="UP000252415">
    <property type="component" value="Unassembled WGS sequence"/>
</dbReference>
<evidence type="ECO:0000256" key="1">
    <source>
        <dbReference type="ARBA" id="ARBA00004651"/>
    </source>
</evidence>
<comment type="caution">
    <text evidence="9">The sequence shown here is derived from an EMBL/GenBank/DDBJ whole genome shotgun (WGS) entry which is preliminary data.</text>
</comment>
<dbReference type="Gene3D" id="1.10.3720.10">
    <property type="entry name" value="MetI-like"/>
    <property type="match status" value="1"/>
</dbReference>
<comment type="subcellular location">
    <subcellularLocation>
        <location evidence="1 7">Cell membrane</location>
        <topology evidence="1 7">Multi-pass membrane protein</topology>
    </subcellularLocation>
</comment>
<protein>
    <submittedName>
        <fullName evidence="9">Putative aldouronate transport system permease protein</fullName>
    </submittedName>
</protein>
<sequence>MVQNGVRSSRTFQIVNISIMVILVFLAVYPFFFSIINSLNDGTDLRRGPVLLWPRVFRFDSWEKVLSDSSIIKAGMITLSRTIIVTVIQIFNTALFTYAFSRPYLKYKKFYVAVGFASMYFPGALIPTFLLYNWLGIYDTYWVYITPILVGSFFNVIIFNANYKAIPESLFESAKMDGANEFRIFFSIVLPLSKSVIAAISVFVAVWIWNDYGTTLFFTQNTDLQTIQYYILKLIMSNAGADQVSSAASQNADITKLINQTGIGRTTAETIQLAAMVIASIPMIIMYPFTQKFFIKGVMLGSVKG</sequence>
<dbReference type="OrthoDB" id="2546927at2"/>
<reference evidence="9 10" key="1">
    <citation type="submission" date="2018-07" db="EMBL/GenBank/DDBJ databases">
        <title>Genomic Encyclopedia of Type Strains, Phase III (KMG-III): the genomes of soil and plant-associated and newly described type strains.</title>
        <authorList>
            <person name="Whitman W."/>
        </authorList>
    </citation>
    <scope>NUCLEOTIDE SEQUENCE [LARGE SCALE GENOMIC DNA]</scope>
    <source>
        <strain evidence="9 10">CECT 7506</strain>
    </source>
</reference>
<name>A0A368VIM1_9BACL</name>
<feature type="transmembrane region" description="Helical" evidence="7">
    <location>
        <begin position="271"/>
        <end position="289"/>
    </location>
</feature>
<dbReference type="Pfam" id="PF00528">
    <property type="entry name" value="BPD_transp_1"/>
    <property type="match status" value="1"/>
</dbReference>
<evidence type="ECO:0000256" key="3">
    <source>
        <dbReference type="ARBA" id="ARBA00022475"/>
    </source>
</evidence>
<keyword evidence="6 7" id="KW-0472">Membrane</keyword>
<evidence type="ECO:0000313" key="10">
    <source>
        <dbReference type="Proteomes" id="UP000252415"/>
    </source>
</evidence>
<dbReference type="GO" id="GO:0005886">
    <property type="term" value="C:plasma membrane"/>
    <property type="evidence" value="ECO:0007669"/>
    <property type="project" value="UniProtKB-SubCell"/>
</dbReference>
<accession>A0A368VIM1</accession>
<evidence type="ECO:0000313" key="9">
    <source>
        <dbReference type="EMBL" id="RCW41135.1"/>
    </source>
</evidence>
<feature type="transmembrane region" description="Helical" evidence="7">
    <location>
        <begin position="110"/>
        <end position="135"/>
    </location>
</feature>
<keyword evidence="5 7" id="KW-1133">Transmembrane helix</keyword>
<dbReference type="CDD" id="cd06261">
    <property type="entry name" value="TM_PBP2"/>
    <property type="match status" value="1"/>
</dbReference>
<dbReference type="InterPro" id="IPR035906">
    <property type="entry name" value="MetI-like_sf"/>
</dbReference>
<evidence type="ECO:0000259" key="8">
    <source>
        <dbReference type="PROSITE" id="PS50928"/>
    </source>
</evidence>
<gene>
    <name evidence="9" type="ORF">DFP97_12739</name>
</gene>
<keyword evidence="4 7" id="KW-0812">Transmembrane</keyword>